<dbReference type="PANTHER" id="PTHR22847">
    <property type="entry name" value="WD40 REPEAT PROTEIN"/>
    <property type="match status" value="1"/>
</dbReference>
<dbReference type="OrthoDB" id="674604at2759"/>
<dbReference type="PROSITE" id="PS50294">
    <property type="entry name" value="WD_REPEATS_REGION"/>
    <property type="match status" value="2"/>
</dbReference>
<keyword evidence="1 3" id="KW-0853">WD repeat</keyword>
<dbReference type="HOGENOM" id="CLU_692946_0_0_1"/>
<name>L8WXQ4_THACA</name>
<evidence type="ECO:0000256" key="1">
    <source>
        <dbReference type="ARBA" id="ARBA00022574"/>
    </source>
</evidence>
<accession>L8WXQ4</accession>
<dbReference type="PRINTS" id="PR00320">
    <property type="entry name" value="GPROTEINBRPT"/>
</dbReference>
<evidence type="ECO:0000313" key="6">
    <source>
        <dbReference type="Proteomes" id="UP000011668"/>
    </source>
</evidence>
<dbReference type="InterPro" id="IPR019775">
    <property type="entry name" value="WD40_repeat_CS"/>
</dbReference>
<dbReference type="InterPro" id="IPR015943">
    <property type="entry name" value="WD40/YVTN_repeat-like_dom_sf"/>
</dbReference>
<feature type="repeat" description="WD" evidence="3">
    <location>
        <begin position="241"/>
        <end position="285"/>
    </location>
</feature>
<evidence type="ECO:0000256" key="2">
    <source>
        <dbReference type="ARBA" id="ARBA00022737"/>
    </source>
</evidence>
<dbReference type="InterPro" id="IPR020472">
    <property type="entry name" value="WD40_PAC1"/>
</dbReference>
<dbReference type="PANTHER" id="PTHR22847:SF637">
    <property type="entry name" value="WD REPEAT DOMAIN 5B"/>
    <property type="match status" value="1"/>
</dbReference>
<dbReference type="GO" id="GO:0042393">
    <property type="term" value="F:histone binding"/>
    <property type="evidence" value="ECO:0007669"/>
    <property type="project" value="TreeGrafter"/>
</dbReference>
<dbReference type="GO" id="GO:0048188">
    <property type="term" value="C:Set1C/COMPASS complex"/>
    <property type="evidence" value="ECO:0007669"/>
    <property type="project" value="TreeGrafter"/>
</dbReference>
<dbReference type="InterPro" id="IPR001680">
    <property type="entry name" value="WD40_rpt"/>
</dbReference>
<feature type="repeat" description="WD" evidence="3">
    <location>
        <begin position="75"/>
        <end position="116"/>
    </location>
</feature>
<proteinExistence type="predicted"/>
<dbReference type="SMART" id="SM00320">
    <property type="entry name" value="WD40"/>
    <property type="match status" value="5"/>
</dbReference>
<dbReference type="PROSITE" id="PS50082">
    <property type="entry name" value="WD_REPEATS_2"/>
    <property type="match status" value="4"/>
</dbReference>
<gene>
    <name evidence="5" type="ORF">AG1IA_04354</name>
</gene>
<organism evidence="5 6">
    <name type="scientific">Thanatephorus cucumeris (strain AG1-IA)</name>
    <name type="common">Rice sheath blight fungus</name>
    <name type="synonym">Rhizoctonia solani</name>
    <dbReference type="NCBI Taxonomy" id="983506"/>
    <lineage>
        <taxon>Eukaryota</taxon>
        <taxon>Fungi</taxon>
        <taxon>Dikarya</taxon>
        <taxon>Basidiomycota</taxon>
        <taxon>Agaricomycotina</taxon>
        <taxon>Agaricomycetes</taxon>
        <taxon>Cantharellales</taxon>
        <taxon>Ceratobasidiaceae</taxon>
        <taxon>Rhizoctonia</taxon>
        <taxon>Rhizoctonia solani AG-1</taxon>
    </lineage>
</organism>
<feature type="repeat" description="WD" evidence="3">
    <location>
        <begin position="117"/>
        <end position="158"/>
    </location>
</feature>
<dbReference type="EMBL" id="AFRT01001027">
    <property type="protein sequence ID" value="ELU41607.1"/>
    <property type="molecule type" value="Genomic_DNA"/>
</dbReference>
<dbReference type="SUPFAM" id="SSF50978">
    <property type="entry name" value="WD40 repeat-like"/>
    <property type="match status" value="1"/>
</dbReference>
<feature type="region of interest" description="Disordered" evidence="4">
    <location>
        <begin position="1"/>
        <end position="67"/>
    </location>
</feature>
<evidence type="ECO:0000256" key="4">
    <source>
        <dbReference type="SAM" id="MobiDB-lite"/>
    </source>
</evidence>
<dbReference type="PROSITE" id="PS00678">
    <property type="entry name" value="WD_REPEATS_1"/>
    <property type="match status" value="1"/>
</dbReference>
<sequence>MANNDRQAPYPHLYDNEDDDETDPDETGSQSTEDDPPNLAPPRERTPTPPPPPAPATSTNTSSKFKPRYELRYTLTGHTMSLSAVKFSPDGKMLASAAADGLIKIWSSYNGNLIRTLEGHQEGLSDVAWSGDSRYVASASDDKTVRIFTLETTLSAHSDPVMAAGFNRDGTMIVSCSIDGLMCVRIWDTASGQCLKTLVDEANPVAGHVKFSPNGKFILCCTQDSTIRLWNYHNARCLKTYTGHRNEKYSINACFSVTGGKWIISGSEDGKVYIWDLQTREIVQVLEGHQDTSFTQQLAAMSKRIWFEAVSPTTPCSGHLLLVLLFRMDYCLAGCSHWHSKLAGYLWNVLDPSSSRESHVLTLAIDIDARGILLHNTIHLVGETRARHVTGRVGASIC</sequence>
<evidence type="ECO:0000256" key="3">
    <source>
        <dbReference type="PROSITE-ProRule" id="PRU00221"/>
    </source>
</evidence>
<dbReference type="Gene3D" id="2.130.10.10">
    <property type="entry name" value="YVTN repeat-like/Quinoprotein amine dehydrogenase"/>
    <property type="match status" value="2"/>
</dbReference>
<dbReference type="Proteomes" id="UP000011668">
    <property type="component" value="Unassembled WGS sequence"/>
</dbReference>
<feature type="repeat" description="WD" evidence="3">
    <location>
        <begin position="209"/>
        <end position="240"/>
    </location>
</feature>
<comment type="caution">
    <text evidence="5">The sequence shown here is derived from an EMBL/GenBank/DDBJ whole genome shotgun (WGS) entry which is preliminary data.</text>
</comment>
<keyword evidence="6" id="KW-1185">Reference proteome</keyword>
<keyword evidence="2" id="KW-0677">Repeat</keyword>
<dbReference type="Pfam" id="PF00400">
    <property type="entry name" value="WD40"/>
    <property type="match status" value="5"/>
</dbReference>
<feature type="compositionally biased region" description="Acidic residues" evidence="4">
    <location>
        <begin position="16"/>
        <end position="36"/>
    </location>
</feature>
<dbReference type="AlphaFoldDB" id="L8WXQ4"/>
<dbReference type="STRING" id="983506.L8WXQ4"/>
<evidence type="ECO:0000313" key="5">
    <source>
        <dbReference type="EMBL" id="ELU41607.1"/>
    </source>
</evidence>
<dbReference type="CDD" id="cd00200">
    <property type="entry name" value="WD40"/>
    <property type="match status" value="1"/>
</dbReference>
<dbReference type="InterPro" id="IPR036322">
    <property type="entry name" value="WD40_repeat_dom_sf"/>
</dbReference>
<reference evidence="5 6" key="1">
    <citation type="journal article" date="2013" name="Nat. Commun.">
        <title>The evolution and pathogenic mechanisms of the rice sheath blight pathogen.</title>
        <authorList>
            <person name="Zheng A."/>
            <person name="Lin R."/>
            <person name="Xu L."/>
            <person name="Qin P."/>
            <person name="Tang C."/>
            <person name="Ai P."/>
            <person name="Zhang D."/>
            <person name="Liu Y."/>
            <person name="Sun Z."/>
            <person name="Feng H."/>
            <person name="Wang Y."/>
            <person name="Chen Y."/>
            <person name="Liang X."/>
            <person name="Fu R."/>
            <person name="Li Q."/>
            <person name="Zhang J."/>
            <person name="Yu X."/>
            <person name="Xie Z."/>
            <person name="Ding L."/>
            <person name="Guan P."/>
            <person name="Tang J."/>
            <person name="Liang Y."/>
            <person name="Wang S."/>
            <person name="Deng Q."/>
            <person name="Li S."/>
            <person name="Zhu J."/>
            <person name="Wang L."/>
            <person name="Liu H."/>
            <person name="Li P."/>
        </authorList>
    </citation>
    <scope>NUCLEOTIDE SEQUENCE [LARGE SCALE GENOMIC DNA]</scope>
    <source>
        <strain evidence="6">AG-1 IA</strain>
    </source>
</reference>
<protein>
    <submittedName>
        <fullName evidence="5">WD40 repeat-containing protein</fullName>
    </submittedName>
</protein>